<dbReference type="InterPro" id="IPR011324">
    <property type="entry name" value="Cytotoxic_necrot_fac-like_cat"/>
</dbReference>
<evidence type="ECO:0000256" key="10">
    <source>
        <dbReference type="RuleBase" id="RU361274"/>
    </source>
</evidence>
<dbReference type="GO" id="GO:0016787">
    <property type="term" value="F:hydrolase activity"/>
    <property type="evidence" value="ECO:0007669"/>
    <property type="project" value="UniProtKB-KW"/>
</dbReference>
<evidence type="ECO:0000313" key="12">
    <source>
        <dbReference type="Proteomes" id="UP000238220"/>
    </source>
</evidence>
<dbReference type="Proteomes" id="UP000238220">
    <property type="component" value="Unassembled WGS sequence"/>
</dbReference>
<dbReference type="PANTHER" id="PTHR30616:SF2">
    <property type="entry name" value="PURINE NUCLEOSIDE PHOSPHORYLASE LACC1"/>
    <property type="match status" value="1"/>
</dbReference>
<reference evidence="11 12" key="1">
    <citation type="submission" date="2018-02" db="EMBL/GenBank/DDBJ databases">
        <title>Genome sequencing of Solimonas sp. HR-BB.</title>
        <authorList>
            <person name="Lee Y."/>
            <person name="Jeon C.O."/>
        </authorList>
    </citation>
    <scope>NUCLEOTIDE SEQUENCE [LARGE SCALE GENOMIC DNA]</scope>
    <source>
        <strain evidence="11 12">HR-BB</strain>
    </source>
</reference>
<dbReference type="PANTHER" id="PTHR30616">
    <property type="entry name" value="UNCHARACTERIZED PROTEIN YFIH"/>
    <property type="match status" value="1"/>
</dbReference>
<dbReference type="InterPro" id="IPR038371">
    <property type="entry name" value="Cu_polyphenol_OxRdtase_sf"/>
</dbReference>
<sequence>MTLPPEAFLHADWPAPPGVRALQTTRLGGSSQGPYGGFNLASHCGDDPAAVARNRALLRESLALPAEPAWLNQVHGCAVARAPAAGLPSADAGVAEGRGQVCVVLTADCLPVLFCAEDGSAVAAAHAGWRGLAGGVLEATVAALQRPPGRLLAWMGAAIGPASFEVGPEVREAFVAQDADAAACFRPGRPGKLQADLYALARLRLRRAGVERIHGGGLCTVEDARRFFSFRREPVCGRMASLIWIGS</sequence>
<comment type="catalytic activity">
    <reaction evidence="1">
        <text>inosine + phosphate = alpha-D-ribose 1-phosphate + hypoxanthine</text>
        <dbReference type="Rhea" id="RHEA:27646"/>
        <dbReference type="ChEBI" id="CHEBI:17368"/>
        <dbReference type="ChEBI" id="CHEBI:17596"/>
        <dbReference type="ChEBI" id="CHEBI:43474"/>
        <dbReference type="ChEBI" id="CHEBI:57720"/>
        <dbReference type="EC" id="2.4.2.1"/>
    </reaction>
    <physiologicalReaction direction="left-to-right" evidence="1">
        <dbReference type="Rhea" id="RHEA:27647"/>
    </physiologicalReaction>
</comment>
<evidence type="ECO:0000256" key="8">
    <source>
        <dbReference type="ARBA" id="ARBA00048968"/>
    </source>
</evidence>
<gene>
    <name evidence="11" type="primary">pgeF</name>
    <name evidence="11" type="ORF">C3942_08185</name>
</gene>
<evidence type="ECO:0000256" key="9">
    <source>
        <dbReference type="ARBA" id="ARBA00049893"/>
    </source>
</evidence>
<keyword evidence="6" id="KW-0862">Zinc</keyword>
<evidence type="ECO:0000256" key="5">
    <source>
        <dbReference type="ARBA" id="ARBA00022801"/>
    </source>
</evidence>
<accession>A0A2S5TIB1</accession>
<dbReference type="CDD" id="cd16833">
    <property type="entry name" value="YfiH"/>
    <property type="match status" value="1"/>
</dbReference>
<protein>
    <recommendedName>
        <fullName evidence="10">Purine nucleoside phosphorylase</fullName>
    </recommendedName>
</protein>
<keyword evidence="4" id="KW-0479">Metal-binding</keyword>
<keyword evidence="5" id="KW-0378">Hydrolase</keyword>
<dbReference type="RefSeq" id="WP_104229883.1">
    <property type="nucleotide sequence ID" value="NZ_PSNW01000003.1"/>
</dbReference>
<dbReference type="GO" id="GO:0017061">
    <property type="term" value="F:S-methyl-5-thioadenosine phosphorylase activity"/>
    <property type="evidence" value="ECO:0007669"/>
    <property type="project" value="UniProtKB-EC"/>
</dbReference>
<dbReference type="OrthoDB" id="4279at2"/>
<comment type="catalytic activity">
    <reaction evidence="7">
        <text>adenosine + H2O + H(+) = inosine + NH4(+)</text>
        <dbReference type="Rhea" id="RHEA:24408"/>
        <dbReference type="ChEBI" id="CHEBI:15377"/>
        <dbReference type="ChEBI" id="CHEBI:15378"/>
        <dbReference type="ChEBI" id="CHEBI:16335"/>
        <dbReference type="ChEBI" id="CHEBI:17596"/>
        <dbReference type="ChEBI" id="CHEBI:28938"/>
        <dbReference type="EC" id="3.5.4.4"/>
    </reaction>
    <physiologicalReaction direction="left-to-right" evidence="7">
        <dbReference type="Rhea" id="RHEA:24409"/>
    </physiologicalReaction>
</comment>
<evidence type="ECO:0000256" key="3">
    <source>
        <dbReference type="ARBA" id="ARBA00022679"/>
    </source>
</evidence>
<dbReference type="EMBL" id="PSNW01000003">
    <property type="protein sequence ID" value="PPE74726.1"/>
    <property type="molecule type" value="Genomic_DNA"/>
</dbReference>
<keyword evidence="12" id="KW-1185">Reference proteome</keyword>
<evidence type="ECO:0000256" key="2">
    <source>
        <dbReference type="ARBA" id="ARBA00007353"/>
    </source>
</evidence>
<dbReference type="SUPFAM" id="SSF64438">
    <property type="entry name" value="CNF1/YfiH-like putative cysteine hydrolases"/>
    <property type="match status" value="1"/>
</dbReference>
<comment type="catalytic activity">
    <reaction evidence="8">
        <text>adenosine + phosphate = alpha-D-ribose 1-phosphate + adenine</text>
        <dbReference type="Rhea" id="RHEA:27642"/>
        <dbReference type="ChEBI" id="CHEBI:16335"/>
        <dbReference type="ChEBI" id="CHEBI:16708"/>
        <dbReference type="ChEBI" id="CHEBI:43474"/>
        <dbReference type="ChEBI" id="CHEBI:57720"/>
        <dbReference type="EC" id="2.4.2.1"/>
    </reaction>
    <physiologicalReaction direction="left-to-right" evidence="8">
        <dbReference type="Rhea" id="RHEA:27643"/>
    </physiologicalReaction>
</comment>
<evidence type="ECO:0000256" key="4">
    <source>
        <dbReference type="ARBA" id="ARBA00022723"/>
    </source>
</evidence>
<dbReference type="InterPro" id="IPR003730">
    <property type="entry name" value="Cu_polyphenol_OxRdtase"/>
</dbReference>
<dbReference type="AlphaFoldDB" id="A0A2S5TIB1"/>
<evidence type="ECO:0000313" key="11">
    <source>
        <dbReference type="EMBL" id="PPE74726.1"/>
    </source>
</evidence>
<comment type="caution">
    <text evidence="11">The sequence shown here is derived from an EMBL/GenBank/DDBJ whole genome shotgun (WGS) entry which is preliminary data.</text>
</comment>
<dbReference type="Pfam" id="PF02578">
    <property type="entry name" value="Cu-oxidase_4"/>
    <property type="match status" value="1"/>
</dbReference>
<dbReference type="GO" id="GO:0005507">
    <property type="term" value="F:copper ion binding"/>
    <property type="evidence" value="ECO:0007669"/>
    <property type="project" value="TreeGrafter"/>
</dbReference>
<evidence type="ECO:0000256" key="6">
    <source>
        <dbReference type="ARBA" id="ARBA00022833"/>
    </source>
</evidence>
<proteinExistence type="inferred from homology"/>
<dbReference type="NCBIfam" id="TIGR00726">
    <property type="entry name" value="peptidoglycan editing factor PgeF"/>
    <property type="match status" value="1"/>
</dbReference>
<name>A0A2S5TIB1_9GAMM</name>
<organism evidence="11 12">
    <name type="scientific">Solimonas fluminis</name>
    <dbReference type="NCBI Taxonomy" id="2086571"/>
    <lineage>
        <taxon>Bacteria</taxon>
        <taxon>Pseudomonadati</taxon>
        <taxon>Pseudomonadota</taxon>
        <taxon>Gammaproteobacteria</taxon>
        <taxon>Nevskiales</taxon>
        <taxon>Nevskiaceae</taxon>
        <taxon>Solimonas</taxon>
    </lineage>
</organism>
<dbReference type="Gene3D" id="3.60.140.10">
    <property type="entry name" value="CNF1/YfiH-like putative cysteine hydrolases"/>
    <property type="match status" value="1"/>
</dbReference>
<comment type="catalytic activity">
    <reaction evidence="9">
        <text>S-methyl-5'-thioadenosine + phosphate = 5-(methylsulfanyl)-alpha-D-ribose 1-phosphate + adenine</text>
        <dbReference type="Rhea" id="RHEA:11852"/>
        <dbReference type="ChEBI" id="CHEBI:16708"/>
        <dbReference type="ChEBI" id="CHEBI:17509"/>
        <dbReference type="ChEBI" id="CHEBI:43474"/>
        <dbReference type="ChEBI" id="CHEBI:58533"/>
        <dbReference type="EC" id="2.4.2.28"/>
    </reaction>
    <physiologicalReaction direction="left-to-right" evidence="9">
        <dbReference type="Rhea" id="RHEA:11853"/>
    </physiologicalReaction>
</comment>
<evidence type="ECO:0000256" key="1">
    <source>
        <dbReference type="ARBA" id="ARBA00000553"/>
    </source>
</evidence>
<keyword evidence="3" id="KW-0808">Transferase</keyword>
<comment type="similarity">
    <text evidence="2 10">Belongs to the purine nucleoside phosphorylase YfiH/LACC1 family.</text>
</comment>
<evidence type="ECO:0000256" key="7">
    <source>
        <dbReference type="ARBA" id="ARBA00047989"/>
    </source>
</evidence>